<evidence type="ECO:0000313" key="5">
    <source>
        <dbReference type="Proteomes" id="UP000035088"/>
    </source>
</evidence>
<keyword evidence="2" id="KW-0012">Acyltransferase</keyword>
<dbReference type="PROSITE" id="PS51186">
    <property type="entry name" value="GNAT"/>
    <property type="match status" value="1"/>
</dbReference>
<dbReference type="RefSeq" id="WP_007323632.1">
    <property type="nucleotide sequence ID" value="NZ_BAEE01000078.1"/>
</dbReference>
<sequence>MSSPSVRPYTPDDRTELLTLAERAGEGSPTESLWGHTPSELDIYLNPYLDDEPESVFVAELDGALVGYLVGSLGTGRVASEDERMTAAIKRHRLFTKSGPRRFFLRASLDAAANAVRRKPSAGDLDDSRWPAHLHINVERRARGTGAAGELIEAFAQHAREARCPGIYLQTLVENERAARFFARHGFEPYGETPKVPGLRYQGKPVHQLTMVRTL</sequence>
<dbReference type="PANTHER" id="PTHR43877">
    <property type="entry name" value="AMINOALKYLPHOSPHONATE N-ACETYLTRANSFERASE-RELATED-RELATED"/>
    <property type="match status" value="1"/>
</dbReference>
<dbReference type="OrthoDB" id="8593648at2"/>
<reference evidence="4 5" key="1">
    <citation type="submission" date="2011-11" db="EMBL/GenBank/DDBJ databases">
        <title>Whole genome shotgun sequence of Gordonia araii NBRC 100433.</title>
        <authorList>
            <person name="Yoshida Y."/>
            <person name="Hosoyama A."/>
            <person name="Tsuchikane K."/>
            <person name="Katsumata H."/>
            <person name="Yamazaki S."/>
            <person name="Fujita N."/>
        </authorList>
    </citation>
    <scope>NUCLEOTIDE SEQUENCE [LARGE SCALE GENOMIC DNA]</scope>
    <source>
        <strain evidence="4 5">NBRC 100433</strain>
    </source>
</reference>
<dbReference type="InterPro" id="IPR000182">
    <property type="entry name" value="GNAT_dom"/>
</dbReference>
<proteinExistence type="predicted"/>
<dbReference type="InterPro" id="IPR050832">
    <property type="entry name" value="Bact_Acetyltransf"/>
</dbReference>
<name>G7H6T2_9ACTN</name>
<accession>G7H6T2</accession>
<dbReference type="Gene3D" id="3.40.630.30">
    <property type="match status" value="1"/>
</dbReference>
<dbReference type="SUPFAM" id="SSF55729">
    <property type="entry name" value="Acyl-CoA N-acyltransferases (Nat)"/>
    <property type="match status" value="1"/>
</dbReference>
<dbReference type="Proteomes" id="UP000035088">
    <property type="component" value="Unassembled WGS sequence"/>
</dbReference>
<comment type="caution">
    <text evidence="4">The sequence shown here is derived from an EMBL/GenBank/DDBJ whole genome shotgun (WGS) entry which is preliminary data.</text>
</comment>
<feature type="domain" description="N-acetyltransferase" evidence="3">
    <location>
        <begin position="4"/>
        <end position="215"/>
    </location>
</feature>
<dbReference type="Pfam" id="PF00583">
    <property type="entry name" value="Acetyltransf_1"/>
    <property type="match status" value="1"/>
</dbReference>
<keyword evidence="1" id="KW-0808">Transferase</keyword>
<protein>
    <recommendedName>
        <fullName evidence="3">N-acetyltransferase domain-containing protein</fullName>
    </recommendedName>
</protein>
<evidence type="ECO:0000313" key="4">
    <source>
        <dbReference type="EMBL" id="GAB11557.1"/>
    </source>
</evidence>
<dbReference type="InterPro" id="IPR016181">
    <property type="entry name" value="Acyl_CoA_acyltransferase"/>
</dbReference>
<evidence type="ECO:0000259" key="3">
    <source>
        <dbReference type="PROSITE" id="PS51186"/>
    </source>
</evidence>
<dbReference type="GO" id="GO:0016747">
    <property type="term" value="F:acyltransferase activity, transferring groups other than amino-acyl groups"/>
    <property type="evidence" value="ECO:0007669"/>
    <property type="project" value="InterPro"/>
</dbReference>
<evidence type="ECO:0000256" key="1">
    <source>
        <dbReference type="ARBA" id="ARBA00022679"/>
    </source>
</evidence>
<keyword evidence="5" id="KW-1185">Reference proteome</keyword>
<dbReference type="EMBL" id="BAEE01000078">
    <property type="protein sequence ID" value="GAB11557.1"/>
    <property type="molecule type" value="Genomic_DNA"/>
</dbReference>
<gene>
    <name evidence="4" type="ORF">GOARA_078_00060</name>
</gene>
<evidence type="ECO:0000256" key="2">
    <source>
        <dbReference type="ARBA" id="ARBA00023315"/>
    </source>
</evidence>
<dbReference type="AlphaFoldDB" id="G7H6T2"/>
<organism evidence="4 5">
    <name type="scientific">Gordonia araii NBRC 100433</name>
    <dbReference type="NCBI Taxonomy" id="1073574"/>
    <lineage>
        <taxon>Bacteria</taxon>
        <taxon>Bacillati</taxon>
        <taxon>Actinomycetota</taxon>
        <taxon>Actinomycetes</taxon>
        <taxon>Mycobacteriales</taxon>
        <taxon>Gordoniaceae</taxon>
        <taxon>Gordonia</taxon>
    </lineage>
</organism>
<dbReference type="STRING" id="1073574.GOARA_078_00060"/>